<evidence type="ECO:0000313" key="5">
    <source>
        <dbReference type="EMBL" id="KFJ04610.1"/>
    </source>
</evidence>
<organism evidence="5 6">
    <name type="scientific">Bifidobacterium subtile</name>
    <dbReference type="NCBI Taxonomy" id="77635"/>
    <lineage>
        <taxon>Bacteria</taxon>
        <taxon>Bacillati</taxon>
        <taxon>Actinomycetota</taxon>
        <taxon>Actinomycetes</taxon>
        <taxon>Bifidobacteriales</taxon>
        <taxon>Bifidobacteriaceae</taxon>
        <taxon>Bifidobacterium</taxon>
    </lineage>
</organism>
<dbReference type="GO" id="GO:0006508">
    <property type="term" value="P:proteolysis"/>
    <property type="evidence" value="ECO:0007669"/>
    <property type="project" value="UniProtKB-KW"/>
</dbReference>
<feature type="active site" evidence="1">
    <location>
        <position position="209"/>
    </location>
</feature>
<keyword evidence="3" id="KW-1133">Transmembrane helix</keyword>
<dbReference type="Gene3D" id="3.30.230.10">
    <property type="match status" value="1"/>
</dbReference>
<dbReference type="EMBL" id="JGZR01000003">
    <property type="protein sequence ID" value="KFJ04610.1"/>
    <property type="molecule type" value="Genomic_DNA"/>
</dbReference>
<comment type="caution">
    <text evidence="5">The sequence shown here is derived from an EMBL/GenBank/DDBJ whole genome shotgun (WGS) entry which is preliminary data.</text>
</comment>
<sequence>MPMSVMHANEEQPQSHGARPSPRPQDSDKGRTGLFSRTVDAVRSYFASRSLRYLAGLICLALCIIVLALPSPYVVESPGPTRDVLESSEGKRIITVSGASGDSDTAGSGHRDAGKLLLVTVNAMGIPGYPVSNAQALWAWLDAREEVTPSEAVFPVGQNADQYEKHVQGEMTGSQDAAKAAALGYARRLGVDVSGVKVSMHVDDIGGPSAGMMYSLGLIDKLTAAQETGGKTIAGTGTIDAKGEVGAIGGIRLKMIGAKRDGATWFLAPKSNCGEVVRHVPEGLRDVQVSTLDEAYKAVVAIGQGKGDALPHCVAGGRR</sequence>
<keyword evidence="1" id="KW-0720">Serine protease</keyword>
<dbReference type="InterPro" id="IPR014721">
    <property type="entry name" value="Ribsml_uS5_D2-typ_fold_subgr"/>
</dbReference>
<dbReference type="GO" id="GO:0030163">
    <property type="term" value="P:protein catabolic process"/>
    <property type="evidence" value="ECO:0007669"/>
    <property type="project" value="InterPro"/>
</dbReference>
<dbReference type="GO" id="GO:0005524">
    <property type="term" value="F:ATP binding"/>
    <property type="evidence" value="ECO:0007669"/>
    <property type="project" value="InterPro"/>
</dbReference>
<dbReference type="AlphaFoldDB" id="A0A087EA09"/>
<dbReference type="Pfam" id="PF05362">
    <property type="entry name" value="Lon_C"/>
    <property type="match status" value="1"/>
</dbReference>
<keyword evidence="1" id="KW-0378">Hydrolase</keyword>
<dbReference type="PANTHER" id="PTHR10046">
    <property type="entry name" value="ATP DEPENDENT LON PROTEASE FAMILY MEMBER"/>
    <property type="match status" value="1"/>
</dbReference>
<dbReference type="InterPro" id="IPR008269">
    <property type="entry name" value="Lon_proteolytic"/>
</dbReference>
<dbReference type="InterPro" id="IPR020568">
    <property type="entry name" value="Ribosomal_Su5_D2-typ_SF"/>
</dbReference>
<feature type="active site" evidence="1">
    <location>
        <position position="254"/>
    </location>
</feature>
<feature type="domain" description="Lon proteolytic" evidence="4">
    <location>
        <begin position="204"/>
        <end position="302"/>
    </location>
</feature>
<gene>
    <name evidence="5" type="ORF">BISU_0618</name>
</gene>
<dbReference type="eggNOG" id="COG3480">
    <property type="taxonomic scope" value="Bacteria"/>
</dbReference>
<keyword evidence="6" id="KW-1185">Reference proteome</keyword>
<feature type="transmembrane region" description="Helical" evidence="3">
    <location>
        <begin position="53"/>
        <end position="75"/>
    </location>
</feature>
<reference evidence="5 6" key="1">
    <citation type="submission" date="2014-03" db="EMBL/GenBank/DDBJ databases">
        <title>Genomics of Bifidobacteria.</title>
        <authorList>
            <person name="Ventura M."/>
            <person name="Milani C."/>
            <person name="Lugli G.A."/>
        </authorList>
    </citation>
    <scope>NUCLEOTIDE SEQUENCE [LARGE SCALE GENOMIC DNA]</scope>
    <source>
        <strain evidence="5 6">LMG 11597</strain>
    </source>
</reference>
<keyword evidence="3" id="KW-0812">Transmembrane</keyword>
<evidence type="ECO:0000259" key="4">
    <source>
        <dbReference type="PROSITE" id="PS51786"/>
    </source>
</evidence>
<protein>
    <recommendedName>
        <fullName evidence="1">endopeptidase La</fullName>
        <ecNumber evidence="1">3.4.21.53</ecNumber>
    </recommendedName>
</protein>
<dbReference type="SUPFAM" id="SSF54211">
    <property type="entry name" value="Ribosomal protein S5 domain 2-like"/>
    <property type="match status" value="1"/>
</dbReference>
<dbReference type="GO" id="GO:0004176">
    <property type="term" value="F:ATP-dependent peptidase activity"/>
    <property type="evidence" value="ECO:0007669"/>
    <property type="project" value="UniProtKB-UniRule"/>
</dbReference>
<dbReference type="GO" id="GO:0004252">
    <property type="term" value="F:serine-type endopeptidase activity"/>
    <property type="evidence" value="ECO:0007669"/>
    <property type="project" value="UniProtKB-UniRule"/>
</dbReference>
<proteinExistence type="inferred from homology"/>
<dbReference type="EC" id="3.4.21.53" evidence="1"/>
<keyword evidence="1 5" id="KW-0645">Protease</keyword>
<dbReference type="Proteomes" id="UP000029055">
    <property type="component" value="Unassembled WGS sequence"/>
</dbReference>
<feature type="region of interest" description="Disordered" evidence="2">
    <location>
        <begin position="1"/>
        <end position="34"/>
    </location>
</feature>
<dbReference type="STRING" id="77635.BISU_0618"/>
<evidence type="ECO:0000256" key="2">
    <source>
        <dbReference type="SAM" id="MobiDB-lite"/>
    </source>
</evidence>
<comment type="catalytic activity">
    <reaction evidence="1">
        <text>Hydrolysis of proteins in presence of ATP.</text>
        <dbReference type="EC" id="3.4.21.53"/>
    </reaction>
</comment>
<accession>A0A087EA09</accession>
<name>A0A087EA09_9BIFI</name>
<dbReference type="InterPro" id="IPR027065">
    <property type="entry name" value="Lon_Prtase"/>
</dbReference>
<comment type="similarity">
    <text evidence="1">Belongs to the peptidase S16 family.</text>
</comment>
<evidence type="ECO:0000313" key="6">
    <source>
        <dbReference type="Proteomes" id="UP000029055"/>
    </source>
</evidence>
<evidence type="ECO:0000256" key="3">
    <source>
        <dbReference type="SAM" id="Phobius"/>
    </source>
</evidence>
<dbReference type="PROSITE" id="PS51786">
    <property type="entry name" value="LON_PROTEOLYTIC"/>
    <property type="match status" value="1"/>
</dbReference>
<evidence type="ECO:0000256" key="1">
    <source>
        <dbReference type="PROSITE-ProRule" id="PRU01122"/>
    </source>
</evidence>
<keyword evidence="3" id="KW-0472">Membrane</keyword>